<accession>R7T6B3</accession>
<keyword evidence="2 6" id="KW-0812">Transmembrane</keyword>
<proteinExistence type="predicted"/>
<evidence type="ECO:0000256" key="6">
    <source>
        <dbReference type="SAM" id="Phobius"/>
    </source>
</evidence>
<dbReference type="InterPro" id="IPR055409">
    <property type="entry name" value="Beta-prop_FAM234A_B"/>
</dbReference>
<evidence type="ECO:0000256" key="2">
    <source>
        <dbReference type="ARBA" id="ARBA00022692"/>
    </source>
</evidence>
<keyword evidence="10" id="KW-1185">Reference proteome</keyword>
<evidence type="ECO:0000259" key="7">
    <source>
        <dbReference type="Pfam" id="PF23727"/>
    </source>
</evidence>
<feature type="compositionally biased region" description="Acidic residues" evidence="5">
    <location>
        <begin position="32"/>
        <end position="41"/>
    </location>
</feature>
<comment type="subcellular location">
    <subcellularLocation>
        <location evidence="1">Membrane</location>
        <topology evidence="1">Single-pass membrane protein</topology>
    </subcellularLocation>
</comment>
<evidence type="ECO:0000256" key="5">
    <source>
        <dbReference type="SAM" id="MobiDB-lite"/>
    </source>
</evidence>
<dbReference type="InterPro" id="IPR028994">
    <property type="entry name" value="Integrin_alpha_N"/>
</dbReference>
<evidence type="ECO:0000256" key="1">
    <source>
        <dbReference type="ARBA" id="ARBA00004167"/>
    </source>
</evidence>
<evidence type="ECO:0000313" key="10">
    <source>
        <dbReference type="Proteomes" id="UP000014760"/>
    </source>
</evidence>
<name>R7T6B3_CAPTE</name>
<dbReference type="Pfam" id="PF23727">
    <property type="entry name" value="Beta-prop_FAM234A_B"/>
    <property type="match status" value="2"/>
</dbReference>
<feature type="domain" description="FAM234A/B beta-propeller" evidence="7">
    <location>
        <begin position="144"/>
        <end position="298"/>
    </location>
</feature>
<dbReference type="Proteomes" id="UP000014760">
    <property type="component" value="Unassembled WGS sequence"/>
</dbReference>
<dbReference type="SUPFAM" id="SSF69318">
    <property type="entry name" value="Integrin alpha N-terminal domain"/>
    <property type="match status" value="1"/>
</dbReference>
<feature type="region of interest" description="Disordered" evidence="5">
    <location>
        <begin position="1"/>
        <end position="41"/>
    </location>
</feature>
<dbReference type="OrthoDB" id="567787at2759"/>
<evidence type="ECO:0000313" key="9">
    <source>
        <dbReference type="EnsemblMetazoa" id="CapteP188461"/>
    </source>
</evidence>
<dbReference type="InterPro" id="IPR015943">
    <property type="entry name" value="WD40/YVTN_repeat-like_dom_sf"/>
</dbReference>
<dbReference type="HOGENOM" id="CLU_313141_0_0_1"/>
<keyword evidence="3 6" id="KW-1133">Transmembrane helix</keyword>
<dbReference type="EMBL" id="KB311579">
    <property type="protein sequence ID" value="ELT88975.1"/>
    <property type="molecule type" value="Genomic_DNA"/>
</dbReference>
<dbReference type="AlphaFoldDB" id="R7T6B3"/>
<keyword evidence="4 6" id="KW-0472">Membrane</keyword>
<dbReference type="InterPro" id="IPR045232">
    <property type="entry name" value="FAM234"/>
</dbReference>
<evidence type="ECO:0000313" key="8">
    <source>
        <dbReference type="EMBL" id="ELT88975.1"/>
    </source>
</evidence>
<dbReference type="Gene3D" id="2.130.10.10">
    <property type="entry name" value="YVTN repeat-like/Quinoprotein amine dehydrogenase"/>
    <property type="match status" value="1"/>
</dbReference>
<dbReference type="EMBL" id="AMQN01015085">
    <property type="status" value="NOT_ANNOTATED_CDS"/>
    <property type="molecule type" value="Genomic_DNA"/>
</dbReference>
<feature type="domain" description="FAM234A/B beta-propeller" evidence="7">
    <location>
        <begin position="349"/>
        <end position="574"/>
    </location>
</feature>
<reference evidence="8 10" key="2">
    <citation type="journal article" date="2013" name="Nature">
        <title>Insights into bilaterian evolution from three spiralian genomes.</title>
        <authorList>
            <person name="Simakov O."/>
            <person name="Marletaz F."/>
            <person name="Cho S.J."/>
            <person name="Edsinger-Gonzales E."/>
            <person name="Havlak P."/>
            <person name="Hellsten U."/>
            <person name="Kuo D.H."/>
            <person name="Larsson T."/>
            <person name="Lv J."/>
            <person name="Arendt D."/>
            <person name="Savage R."/>
            <person name="Osoegawa K."/>
            <person name="de Jong P."/>
            <person name="Grimwood J."/>
            <person name="Chapman J.A."/>
            <person name="Shapiro H."/>
            <person name="Aerts A."/>
            <person name="Otillar R.P."/>
            <person name="Terry A.Y."/>
            <person name="Boore J.L."/>
            <person name="Grigoriev I.V."/>
            <person name="Lindberg D.R."/>
            <person name="Seaver E.C."/>
            <person name="Weisblat D.A."/>
            <person name="Putnam N.H."/>
            <person name="Rokhsar D.S."/>
        </authorList>
    </citation>
    <scope>NUCLEOTIDE SEQUENCE</scope>
    <source>
        <strain evidence="8 10">I ESC-2004</strain>
    </source>
</reference>
<feature type="transmembrane region" description="Helical" evidence="6">
    <location>
        <begin position="106"/>
        <end position="129"/>
    </location>
</feature>
<dbReference type="GO" id="GO:0016020">
    <property type="term" value="C:membrane"/>
    <property type="evidence" value="ECO:0007669"/>
    <property type="project" value="UniProtKB-SubCell"/>
</dbReference>
<gene>
    <name evidence="8" type="ORF">CAPTEDRAFT_188461</name>
</gene>
<evidence type="ECO:0000256" key="3">
    <source>
        <dbReference type="ARBA" id="ARBA00022989"/>
    </source>
</evidence>
<dbReference type="OMA" id="WNIYAPA"/>
<dbReference type="PANTHER" id="PTHR21419">
    <property type="match status" value="1"/>
</dbReference>
<reference evidence="10" key="1">
    <citation type="submission" date="2012-12" db="EMBL/GenBank/DDBJ databases">
        <authorList>
            <person name="Hellsten U."/>
            <person name="Grimwood J."/>
            <person name="Chapman J.A."/>
            <person name="Shapiro H."/>
            <person name="Aerts A."/>
            <person name="Otillar R.P."/>
            <person name="Terry A.Y."/>
            <person name="Boore J.L."/>
            <person name="Simakov O."/>
            <person name="Marletaz F."/>
            <person name="Cho S.-J."/>
            <person name="Edsinger-Gonzales E."/>
            <person name="Havlak P."/>
            <person name="Kuo D.-H."/>
            <person name="Larsson T."/>
            <person name="Lv J."/>
            <person name="Arendt D."/>
            <person name="Savage R."/>
            <person name="Osoegawa K."/>
            <person name="de Jong P."/>
            <person name="Lindberg D.R."/>
            <person name="Seaver E.C."/>
            <person name="Weisblat D.A."/>
            <person name="Putnam N.H."/>
            <person name="Grigoriev I.V."/>
            <person name="Rokhsar D.S."/>
        </authorList>
    </citation>
    <scope>NUCLEOTIDE SEQUENCE</scope>
    <source>
        <strain evidence="10">I ESC-2004</strain>
    </source>
</reference>
<organism evidence="8">
    <name type="scientific">Capitella teleta</name>
    <name type="common">Polychaete worm</name>
    <dbReference type="NCBI Taxonomy" id="283909"/>
    <lineage>
        <taxon>Eukaryota</taxon>
        <taxon>Metazoa</taxon>
        <taxon>Spiralia</taxon>
        <taxon>Lophotrochozoa</taxon>
        <taxon>Annelida</taxon>
        <taxon>Polychaeta</taxon>
        <taxon>Sedentaria</taxon>
        <taxon>Scolecida</taxon>
        <taxon>Capitellidae</taxon>
        <taxon>Capitella</taxon>
    </lineage>
</organism>
<sequence>MAAIGKIISKGNGSTNQSVYKTAQYERLTQDPSDDEEDDDNTVYTQEGIKANGVHPANSEGSNGKTPAQEAIEMGLIQTATVSKKKPASDVQVKVMKRRLQSRTRLWGMAFIFLLVIAVVLLVFMLPVLSNRNKTMHYKQGMEWVKEIEDYGTQSCIRLVDVDQDGRQDIIMALAIGLDMEMGEMTRSIAKDFCSDQGLTYPCIGLIMALRGSDGSEMWRTPVHGPIFELTCGGIDVNSDGVDDCLAAGRLGTLLAFDARNGTVLWNGDRNALEDTWNTYAPLLVPDFTQDGIPELVVAHGGDPNFLPQGGFTSPSSRPNFSSVSIAEGLKFPGDDRYFKQETDRYPGRLILVNGATGRLIGRPLSMPDGLETYMSPVLHTRADGSQYIFFGHGGETVSGSLLTISLPDFYRYAMKLNQSSPIPNTRGAYAPWDHLLKMGQNILEVYRGHGKGVMVPPVCIDVNADGVGDIIMSAFDGTFTAYDGESMQQLWTKSFGKQESYSSPAPGFFNDDNIPDFMLHWNAGTWPDYNQSQTAIVDGSSGALLWSLNSSSMETTSDLVAMTTAPNQDAFVFRVVGRYRPLILRKKRLARQRPYPRYPPLKDPYAYSRPRPRLPPSPPVYGGAAADWEYSGLAAVSGSRIAMLSIADSADAPDTADAGEEDWEDEFYKQMPMYNGGRGGMMRGAAMGPGGMSESTQFFGGGSLDDGQEEEDMMKWMENHPNAEDVDPVDEFYLPPVTCKSDLNQHSVEVLLMDRSTAFSPLRLLEDRPKLYKYKITQADVDNMHPVRPRKQRHAPLIPVPQKRTHVDVGTELCAPMLWTEFSTGALGDLDGDGTLDYVSVSSAAAVVTDSNGVFIRNKYMIKLTVTHLASMAASSFKSHQIASLKPFVAESLHPEDSKVKLWDLSFDEVDNQFWSGYMGSRGDSTYTRGDKPKN</sequence>
<evidence type="ECO:0000256" key="4">
    <source>
        <dbReference type="ARBA" id="ARBA00023136"/>
    </source>
</evidence>
<feature type="compositionally biased region" description="Polar residues" evidence="5">
    <location>
        <begin position="11"/>
        <end position="21"/>
    </location>
</feature>
<reference evidence="9" key="3">
    <citation type="submission" date="2015-06" db="UniProtKB">
        <authorList>
            <consortium name="EnsemblMetazoa"/>
        </authorList>
    </citation>
    <scope>IDENTIFICATION</scope>
</reference>
<dbReference type="EnsemblMetazoa" id="CapteT188461">
    <property type="protein sequence ID" value="CapteP188461"/>
    <property type="gene ID" value="CapteG188461"/>
</dbReference>
<protein>
    <recommendedName>
        <fullName evidence="7">FAM234A/B beta-propeller domain-containing protein</fullName>
    </recommendedName>
</protein>
<dbReference type="PANTHER" id="PTHR21419:SF30">
    <property type="entry name" value="IG-LIKE DOMAIN-CONTAINING PROTEIN"/>
    <property type="match status" value="1"/>
</dbReference>